<dbReference type="InterPro" id="IPR031933">
    <property type="entry name" value="UPF0767"/>
</dbReference>
<protein>
    <submittedName>
        <fullName evidence="8">Efflux RND transporter permease subunit</fullName>
    </submittedName>
</protein>
<evidence type="ECO:0000256" key="4">
    <source>
        <dbReference type="ARBA" id="ARBA00022989"/>
    </source>
</evidence>
<name>A0A0N5CQH9_THECL</name>
<dbReference type="AlphaFoldDB" id="A0A0N5CQH9"/>
<organism evidence="8">
    <name type="scientific">Thelazia callipaeda</name>
    <name type="common">Oriental eyeworm</name>
    <name type="synonym">Parasitic nematode</name>
    <dbReference type="NCBI Taxonomy" id="103827"/>
    <lineage>
        <taxon>Eukaryota</taxon>
        <taxon>Metazoa</taxon>
        <taxon>Ecdysozoa</taxon>
        <taxon>Nematoda</taxon>
        <taxon>Chromadorea</taxon>
        <taxon>Rhabditida</taxon>
        <taxon>Spirurina</taxon>
        <taxon>Spiruromorpha</taxon>
        <taxon>Thelazioidea</taxon>
        <taxon>Thelaziidae</taxon>
        <taxon>Thelazia</taxon>
    </lineage>
</organism>
<reference evidence="8" key="1">
    <citation type="submission" date="2017-02" db="UniProtKB">
        <authorList>
            <consortium name="WormBaseParasite"/>
        </authorList>
    </citation>
    <scope>IDENTIFICATION</scope>
</reference>
<dbReference type="OrthoDB" id="10052506at2759"/>
<comment type="subcellular location">
    <subcellularLocation>
        <location evidence="1">Membrane</location>
        <topology evidence="1">Single-pass membrane protein</topology>
    </subcellularLocation>
</comment>
<dbReference type="OMA" id="WQISIAR"/>
<keyword evidence="3" id="KW-0812">Transmembrane</keyword>
<accession>A0A0N5CQH9</accession>
<keyword evidence="7" id="KW-1185">Reference proteome</keyword>
<evidence type="ECO:0000313" key="7">
    <source>
        <dbReference type="Proteomes" id="UP000276776"/>
    </source>
</evidence>
<sequence>MPFVMVIGAVGYFIEQKFSNPIEIPYLDESVKEGREERQIEIELTSEYGSPEGINEIKSKIVPKSSLLLNKGRKGLIDNESNS</sequence>
<dbReference type="Proteomes" id="UP000276776">
    <property type="component" value="Unassembled WGS sequence"/>
</dbReference>
<comment type="similarity">
    <text evidence="2">Belongs to the SMIM12 family.</text>
</comment>
<gene>
    <name evidence="6" type="ORF">TCLT_LOCUS2480</name>
</gene>
<evidence type="ECO:0000256" key="3">
    <source>
        <dbReference type="ARBA" id="ARBA00022692"/>
    </source>
</evidence>
<dbReference type="STRING" id="103827.A0A0N5CQH9"/>
<evidence type="ECO:0000313" key="8">
    <source>
        <dbReference type="WBParaSite" id="TCLT_0000247901-mRNA-1"/>
    </source>
</evidence>
<dbReference type="Pfam" id="PF15990">
    <property type="entry name" value="UPF0767"/>
    <property type="match status" value="1"/>
</dbReference>
<evidence type="ECO:0000256" key="5">
    <source>
        <dbReference type="ARBA" id="ARBA00023136"/>
    </source>
</evidence>
<evidence type="ECO:0000256" key="2">
    <source>
        <dbReference type="ARBA" id="ARBA00007304"/>
    </source>
</evidence>
<reference evidence="6 7" key="2">
    <citation type="submission" date="2018-11" db="EMBL/GenBank/DDBJ databases">
        <authorList>
            <consortium name="Pathogen Informatics"/>
        </authorList>
    </citation>
    <scope>NUCLEOTIDE SEQUENCE [LARGE SCALE GENOMIC DNA]</scope>
</reference>
<evidence type="ECO:0000256" key="1">
    <source>
        <dbReference type="ARBA" id="ARBA00004167"/>
    </source>
</evidence>
<dbReference type="WBParaSite" id="TCLT_0000247901-mRNA-1">
    <property type="protein sequence ID" value="TCLT_0000247901-mRNA-1"/>
    <property type="gene ID" value="TCLT_0000247901"/>
</dbReference>
<evidence type="ECO:0000313" key="6">
    <source>
        <dbReference type="EMBL" id="VDM98457.1"/>
    </source>
</evidence>
<keyword evidence="4" id="KW-1133">Transmembrane helix</keyword>
<dbReference type="GO" id="GO:0016020">
    <property type="term" value="C:membrane"/>
    <property type="evidence" value="ECO:0007669"/>
    <property type="project" value="UniProtKB-SubCell"/>
</dbReference>
<keyword evidence="5" id="KW-0472">Membrane</keyword>
<dbReference type="EMBL" id="UYYF01000518">
    <property type="protein sequence ID" value="VDM98457.1"/>
    <property type="molecule type" value="Genomic_DNA"/>
</dbReference>
<proteinExistence type="inferred from homology"/>